<keyword evidence="1" id="KW-0812">Transmembrane</keyword>
<accession>A0ABD6E0L3</accession>
<sequence>MQRRAAAIYVALFIVIGAASYSLIATAQTPTVEFENPEYELAQGDQFQVGAQTYTVSSVSEGSGELQYTEESAEYTVTWENDSTQSVDGDEWRVLVGDGDDPSEFTLREEINETAILQEDPAASEETVEQNGTRYVVLNGSELVAAEEYFPEPETQSYAEGETIQYEGNTTTVDSVTTDAVELTWTAPRTNTISVGDEANVTLSDQTYLAHFPDESTMQLTQDFESYNSQVADIDRFQTHVNGLWGISIVSFLTAVFMIGFAYLPSRY</sequence>
<dbReference type="EMBL" id="JBHUDP010000015">
    <property type="protein sequence ID" value="MFD1687550.1"/>
    <property type="molecule type" value="Genomic_DNA"/>
</dbReference>
<proteinExistence type="predicted"/>
<name>A0ABD6E0L3_9EURY</name>
<organism evidence="2 3">
    <name type="scientific">Halobellus litoreus</name>
    <dbReference type="NCBI Taxonomy" id="755310"/>
    <lineage>
        <taxon>Archaea</taxon>
        <taxon>Methanobacteriati</taxon>
        <taxon>Methanobacteriota</taxon>
        <taxon>Stenosarchaea group</taxon>
        <taxon>Halobacteria</taxon>
        <taxon>Halobacteriales</taxon>
        <taxon>Haloferacaceae</taxon>
        <taxon>Halobellus</taxon>
    </lineage>
</organism>
<keyword evidence="1" id="KW-1133">Transmembrane helix</keyword>
<reference evidence="2 3" key="1">
    <citation type="journal article" date="2019" name="Int. J. Syst. Evol. Microbiol.">
        <title>The Global Catalogue of Microorganisms (GCM) 10K type strain sequencing project: providing services to taxonomists for standard genome sequencing and annotation.</title>
        <authorList>
            <consortium name="The Broad Institute Genomics Platform"/>
            <consortium name="The Broad Institute Genome Sequencing Center for Infectious Disease"/>
            <person name="Wu L."/>
            <person name="Ma J."/>
        </authorList>
    </citation>
    <scope>NUCLEOTIDE SEQUENCE [LARGE SCALE GENOMIC DNA]</scope>
    <source>
        <strain evidence="2 3">CGMCC 1.10387</strain>
    </source>
</reference>
<keyword evidence="3" id="KW-1185">Reference proteome</keyword>
<dbReference type="AlphaFoldDB" id="A0ABD6E0L3"/>
<keyword evidence="1" id="KW-0472">Membrane</keyword>
<gene>
    <name evidence="2" type="ORF">ACFSAS_18355</name>
</gene>
<dbReference type="RefSeq" id="WP_256309328.1">
    <property type="nucleotide sequence ID" value="NZ_JANHAW010000006.1"/>
</dbReference>
<dbReference type="Proteomes" id="UP001597092">
    <property type="component" value="Unassembled WGS sequence"/>
</dbReference>
<feature type="transmembrane region" description="Helical" evidence="1">
    <location>
        <begin position="244"/>
        <end position="264"/>
    </location>
</feature>
<protein>
    <submittedName>
        <fullName evidence="2">Uncharacterized protein</fullName>
    </submittedName>
</protein>
<evidence type="ECO:0000256" key="1">
    <source>
        <dbReference type="SAM" id="Phobius"/>
    </source>
</evidence>
<evidence type="ECO:0000313" key="3">
    <source>
        <dbReference type="Proteomes" id="UP001597092"/>
    </source>
</evidence>
<evidence type="ECO:0000313" key="2">
    <source>
        <dbReference type="EMBL" id="MFD1687550.1"/>
    </source>
</evidence>
<comment type="caution">
    <text evidence="2">The sequence shown here is derived from an EMBL/GenBank/DDBJ whole genome shotgun (WGS) entry which is preliminary data.</text>
</comment>